<evidence type="ECO:0000313" key="3">
    <source>
        <dbReference type="Proteomes" id="UP001165090"/>
    </source>
</evidence>
<dbReference type="Gene3D" id="3.90.120.10">
    <property type="entry name" value="DNA Methylase, subunit A, domain 2"/>
    <property type="match status" value="1"/>
</dbReference>
<reference evidence="2 3" key="1">
    <citation type="journal article" date="2023" name="IScience">
        <title>Expanded male sex-determining region conserved during the evolution of homothallism in the green alga Volvox.</title>
        <authorList>
            <person name="Yamamoto K."/>
            <person name="Matsuzaki R."/>
            <person name="Mahakham W."/>
            <person name="Heman W."/>
            <person name="Sekimoto H."/>
            <person name="Kawachi M."/>
            <person name="Minakuchi Y."/>
            <person name="Toyoda A."/>
            <person name="Nozaki H."/>
        </authorList>
    </citation>
    <scope>NUCLEOTIDE SEQUENCE [LARGE SCALE GENOMIC DNA]</scope>
    <source>
        <strain evidence="2 3">NIES-4468</strain>
    </source>
</reference>
<dbReference type="InterPro" id="IPR050390">
    <property type="entry name" value="C5-Methyltransferase"/>
</dbReference>
<evidence type="ECO:0000313" key="2">
    <source>
        <dbReference type="EMBL" id="GLI69939.1"/>
    </source>
</evidence>
<sequence length="346" mass="35495">GSGKPPDMVTAAASARADASQEMEEAFVRVGRAIAGLSTLKPEIPVASRGCGGQLQQVAAKGQPRKKKPASTAAAATLRGVLRESYLQVGKRVVGHSVEAFERSLEHAPRCLKVLKLELSKVKAVEASTAPGGGGGVASGCGNEGGGNASGNGGGNTGGSGGGAGSTPSRGVGSGNAGGSGSNGGSGGRNDGGSGRSGEVGSTAASDPHLPILVANHIPFPLGLEDYERVQAVPKFPGACWWDMKGVRGRVPCGAALLPSALRAQLEVEYPQKRKKLNDGSWEIASSYTSSRALRRNNRQPYGRLNPMQAIGTVCGHSRVTNPRKGSVLHWAQDRVMTTREWACIQ</sequence>
<evidence type="ECO:0000256" key="1">
    <source>
        <dbReference type="SAM" id="MobiDB-lite"/>
    </source>
</evidence>
<dbReference type="PANTHER" id="PTHR10629">
    <property type="entry name" value="CYTOSINE-SPECIFIC METHYLTRANSFERASE"/>
    <property type="match status" value="1"/>
</dbReference>
<organism evidence="2 3">
    <name type="scientific">Volvox africanus</name>
    <dbReference type="NCBI Taxonomy" id="51714"/>
    <lineage>
        <taxon>Eukaryota</taxon>
        <taxon>Viridiplantae</taxon>
        <taxon>Chlorophyta</taxon>
        <taxon>core chlorophytes</taxon>
        <taxon>Chlorophyceae</taxon>
        <taxon>CS clade</taxon>
        <taxon>Chlamydomonadales</taxon>
        <taxon>Volvocaceae</taxon>
        <taxon>Volvox</taxon>
    </lineage>
</organism>
<feature type="region of interest" description="Disordered" evidence="1">
    <location>
        <begin position="152"/>
        <end position="206"/>
    </location>
</feature>
<feature type="non-terminal residue" evidence="2">
    <location>
        <position position="1"/>
    </location>
</feature>
<dbReference type="Proteomes" id="UP001165090">
    <property type="component" value="Unassembled WGS sequence"/>
</dbReference>
<proteinExistence type="predicted"/>
<comment type="caution">
    <text evidence="2">The sequence shown here is derived from an EMBL/GenBank/DDBJ whole genome shotgun (WGS) entry which is preliminary data.</text>
</comment>
<gene>
    <name evidence="2" type="ORF">VaNZ11_014673</name>
</gene>
<feature type="compositionally biased region" description="Gly residues" evidence="1">
    <location>
        <begin position="172"/>
        <end position="198"/>
    </location>
</feature>
<feature type="non-terminal residue" evidence="2">
    <location>
        <position position="346"/>
    </location>
</feature>
<keyword evidence="3" id="KW-1185">Reference proteome</keyword>
<feature type="compositionally biased region" description="Gly residues" evidence="1">
    <location>
        <begin position="152"/>
        <end position="165"/>
    </location>
</feature>
<accession>A0ABQ5SJU7</accession>
<name>A0ABQ5SJU7_9CHLO</name>
<dbReference type="PANTHER" id="PTHR10629:SF50">
    <property type="entry name" value="DNA (CYTOSINE-5)-METHYLTRANSFERASE CMT3"/>
    <property type="match status" value="1"/>
</dbReference>
<protein>
    <submittedName>
        <fullName evidence="2">Uncharacterized protein</fullName>
    </submittedName>
</protein>
<dbReference type="EMBL" id="BSDZ01000089">
    <property type="protein sequence ID" value="GLI69939.1"/>
    <property type="molecule type" value="Genomic_DNA"/>
</dbReference>